<name>A0ABY6IQD5_9HYPH</name>
<dbReference type="PANTHER" id="PTHR43229:SF2">
    <property type="entry name" value="NODULATION PROTEIN J"/>
    <property type="match status" value="1"/>
</dbReference>
<evidence type="ECO:0000313" key="7">
    <source>
        <dbReference type="EMBL" id="UYQ71527.1"/>
    </source>
</evidence>
<dbReference type="RefSeq" id="WP_264225177.1">
    <property type="nucleotide sequence ID" value="NZ_CP107716.1"/>
</dbReference>
<dbReference type="InterPro" id="IPR000412">
    <property type="entry name" value="ABC_2_transport"/>
</dbReference>
<dbReference type="InterPro" id="IPR013525">
    <property type="entry name" value="ABC2_TM"/>
</dbReference>
<evidence type="ECO:0000256" key="5">
    <source>
        <dbReference type="RuleBase" id="RU361157"/>
    </source>
</evidence>
<dbReference type="PIRSF" id="PIRSF006648">
    <property type="entry name" value="DrrB"/>
    <property type="match status" value="1"/>
</dbReference>
<feature type="transmembrane region" description="Helical" evidence="5">
    <location>
        <begin position="21"/>
        <end position="40"/>
    </location>
</feature>
<evidence type="ECO:0000256" key="2">
    <source>
        <dbReference type="ARBA" id="ARBA00022692"/>
    </source>
</evidence>
<comment type="similarity">
    <text evidence="5">Belongs to the ABC-2 integral membrane protein family.</text>
</comment>
<keyword evidence="5" id="KW-1003">Cell membrane</keyword>
<gene>
    <name evidence="7" type="ORF">OF122_15960</name>
</gene>
<feature type="transmembrane region" description="Helical" evidence="5">
    <location>
        <begin position="108"/>
        <end position="131"/>
    </location>
</feature>
<keyword evidence="2 5" id="KW-0812">Transmembrane</keyword>
<feature type="transmembrane region" description="Helical" evidence="5">
    <location>
        <begin position="172"/>
        <end position="197"/>
    </location>
</feature>
<feature type="transmembrane region" description="Helical" evidence="5">
    <location>
        <begin position="137"/>
        <end position="160"/>
    </location>
</feature>
<dbReference type="PROSITE" id="PS51012">
    <property type="entry name" value="ABC_TM2"/>
    <property type="match status" value="1"/>
</dbReference>
<dbReference type="Proteomes" id="UP001163882">
    <property type="component" value="Chromosome"/>
</dbReference>
<proteinExistence type="inferred from homology"/>
<dbReference type="InterPro" id="IPR051784">
    <property type="entry name" value="Nod_factor_ABC_transporter"/>
</dbReference>
<organism evidence="7 8">
    <name type="scientific">Pelagibacterium flavum</name>
    <dbReference type="NCBI Taxonomy" id="2984530"/>
    <lineage>
        <taxon>Bacteria</taxon>
        <taxon>Pseudomonadati</taxon>
        <taxon>Pseudomonadota</taxon>
        <taxon>Alphaproteobacteria</taxon>
        <taxon>Hyphomicrobiales</taxon>
        <taxon>Devosiaceae</taxon>
        <taxon>Pelagibacterium</taxon>
    </lineage>
</organism>
<comment type="subcellular location">
    <subcellularLocation>
        <location evidence="5">Cell inner membrane</location>
        <topology evidence="5">Multi-pass membrane protein</topology>
    </subcellularLocation>
    <subcellularLocation>
        <location evidence="1">Membrane</location>
        <topology evidence="1">Multi-pass membrane protein</topology>
    </subcellularLocation>
</comment>
<accession>A0ABY6IQD5</accession>
<feature type="transmembrane region" description="Helical" evidence="5">
    <location>
        <begin position="227"/>
        <end position="248"/>
    </location>
</feature>
<dbReference type="InterPro" id="IPR047817">
    <property type="entry name" value="ABC2_TM_bact-type"/>
</dbReference>
<evidence type="ECO:0000256" key="4">
    <source>
        <dbReference type="ARBA" id="ARBA00023136"/>
    </source>
</evidence>
<evidence type="ECO:0000256" key="1">
    <source>
        <dbReference type="ARBA" id="ARBA00004141"/>
    </source>
</evidence>
<evidence type="ECO:0000256" key="3">
    <source>
        <dbReference type="ARBA" id="ARBA00022989"/>
    </source>
</evidence>
<keyword evidence="5" id="KW-0813">Transport</keyword>
<feature type="domain" description="ABC transmembrane type-2" evidence="6">
    <location>
        <begin position="23"/>
        <end position="251"/>
    </location>
</feature>
<keyword evidence="3 5" id="KW-1133">Transmembrane helix</keyword>
<keyword evidence="4 5" id="KW-0472">Membrane</keyword>
<dbReference type="Pfam" id="PF01061">
    <property type="entry name" value="ABC2_membrane"/>
    <property type="match status" value="1"/>
</dbReference>
<reference evidence="7" key="1">
    <citation type="submission" date="2022-10" db="EMBL/GenBank/DDBJ databases">
        <title>YIM 151497 complete genome.</title>
        <authorList>
            <person name="Chen X."/>
        </authorList>
    </citation>
    <scope>NUCLEOTIDE SEQUENCE</scope>
    <source>
        <strain evidence="7">YIM 151497</strain>
    </source>
</reference>
<dbReference type="PANTHER" id="PTHR43229">
    <property type="entry name" value="NODULATION PROTEIN J"/>
    <property type="match status" value="1"/>
</dbReference>
<sequence length="253" mass="27266">MRFFNETFVVFQRQLRLSLANPTWMAISILQPILYLTLFGPLLQQVAQTPGFPAGDAWTVFVPGLLVQLGIFGASFVGFGIIAEWRSGVIDRMLVTPASRWSLIGGRVLHDTLMVMVQGAILVAAATLMGLRAPLDVIILGLVLVGLLGAAFSAISYGTALSLKSENAFAPLVNMFALPILLLSGILLPMTLAPGWLQVASDFNPIKHVVEGLRAVYRGEILATESLIGFVIALIFVLVGAWFGARVFKAQTK</sequence>
<keyword evidence="8" id="KW-1185">Reference proteome</keyword>
<feature type="transmembrane region" description="Helical" evidence="5">
    <location>
        <begin position="60"/>
        <end position="83"/>
    </location>
</feature>
<evidence type="ECO:0000313" key="8">
    <source>
        <dbReference type="Proteomes" id="UP001163882"/>
    </source>
</evidence>
<dbReference type="EMBL" id="CP107716">
    <property type="protein sequence ID" value="UYQ71527.1"/>
    <property type="molecule type" value="Genomic_DNA"/>
</dbReference>
<evidence type="ECO:0000259" key="6">
    <source>
        <dbReference type="PROSITE" id="PS51012"/>
    </source>
</evidence>
<protein>
    <recommendedName>
        <fullName evidence="5">Transport permease protein</fullName>
    </recommendedName>
</protein>